<dbReference type="PANTHER" id="PTHR30146:SF109">
    <property type="entry name" value="HTH-TYPE TRANSCRIPTIONAL REGULATOR GALS"/>
    <property type="match status" value="1"/>
</dbReference>
<evidence type="ECO:0000313" key="6">
    <source>
        <dbReference type="Proteomes" id="UP000292935"/>
    </source>
</evidence>
<dbReference type="Pfam" id="PF13377">
    <property type="entry name" value="Peripla_BP_3"/>
    <property type="match status" value="1"/>
</dbReference>
<comment type="caution">
    <text evidence="5">The sequence shown here is derived from an EMBL/GenBank/DDBJ whole genome shotgun (WGS) entry which is preliminary data.</text>
</comment>
<dbReference type="InterPro" id="IPR000843">
    <property type="entry name" value="HTH_LacI"/>
</dbReference>
<dbReference type="GO" id="GO:0000976">
    <property type="term" value="F:transcription cis-regulatory region binding"/>
    <property type="evidence" value="ECO:0007669"/>
    <property type="project" value="TreeGrafter"/>
</dbReference>
<proteinExistence type="predicted"/>
<evidence type="ECO:0000259" key="4">
    <source>
        <dbReference type="PROSITE" id="PS50932"/>
    </source>
</evidence>
<dbReference type="InterPro" id="IPR028082">
    <property type="entry name" value="Peripla_BP_I"/>
</dbReference>
<dbReference type="GO" id="GO:0003700">
    <property type="term" value="F:DNA-binding transcription factor activity"/>
    <property type="evidence" value="ECO:0007669"/>
    <property type="project" value="TreeGrafter"/>
</dbReference>
<feature type="domain" description="HTH lacI-type" evidence="4">
    <location>
        <begin position="7"/>
        <end position="61"/>
    </location>
</feature>
<dbReference type="PROSITE" id="PS50932">
    <property type="entry name" value="HTH_LACI_2"/>
    <property type="match status" value="1"/>
</dbReference>
<evidence type="ECO:0000256" key="3">
    <source>
        <dbReference type="ARBA" id="ARBA00023163"/>
    </source>
</evidence>
<evidence type="ECO:0000256" key="1">
    <source>
        <dbReference type="ARBA" id="ARBA00023015"/>
    </source>
</evidence>
<keyword evidence="2" id="KW-0238">DNA-binding</keyword>
<dbReference type="Proteomes" id="UP000292935">
    <property type="component" value="Unassembled WGS sequence"/>
</dbReference>
<dbReference type="CDD" id="cd01392">
    <property type="entry name" value="HTH_LacI"/>
    <property type="match status" value="1"/>
</dbReference>
<protein>
    <submittedName>
        <fullName evidence="5">LacI family transcriptional regulator</fullName>
    </submittedName>
</protein>
<dbReference type="Gene3D" id="1.10.260.40">
    <property type="entry name" value="lambda repressor-like DNA-binding domains"/>
    <property type="match status" value="1"/>
</dbReference>
<dbReference type="InterPro" id="IPR010982">
    <property type="entry name" value="Lambda_DNA-bd_dom_sf"/>
</dbReference>
<organism evidence="5 6">
    <name type="scientific">Agromyces fucosus</name>
    <dbReference type="NCBI Taxonomy" id="41985"/>
    <lineage>
        <taxon>Bacteria</taxon>
        <taxon>Bacillati</taxon>
        <taxon>Actinomycetota</taxon>
        <taxon>Actinomycetes</taxon>
        <taxon>Micrococcales</taxon>
        <taxon>Microbacteriaceae</taxon>
        <taxon>Agromyces</taxon>
    </lineage>
</organism>
<accession>A0A4Q2JRF9</accession>
<dbReference type="Gene3D" id="3.40.50.2300">
    <property type="match status" value="2"/>
</dbReference>
<reference evidence="5 6" key="1">
    <citation type="submission" date="2019-01" db="EMBL/GenBank/DDBJ databases">
        <authorList>
            <person name="Li J."/>
        </authorList>
    </citation>
    <scope>NUCLEOTIDE SEQUENCE [LARGE SCALE GENOMIC DNA]</scope>
    <source>
        <strain evidence="5 6">CCUG 35506</strain>
    </source>
</reference>
<dbReference type="SUPFAM" id="SSF53822">
    <property type="entry name" value="Periplasmic binding protein-like I"/>
    <property type="match status" value="1"/>
</dbReference>
<keyword evidence="1" id="KW-0805">Transcription regulation</keyword>
<dbReference type="InterPro" id="IPR046335">
    <property type="entry name" value="LacI/GalR-like_sensor"/>
</dbReference>
<dbReference type="CDD" id="cd06267">
    <property type="entry name" value="PBP1_LacI_sugar_binding-like"/>
    <property type="match status" value="1"/>
</dbReference>
<keyword evidence="6" id="KW-1185">Reference proteome</keyword>
<evidence type="ECO:0000256" key="2">
    <source>
        <dbReference type="ARBA" id="ARBA00023125"/>
    </source>
</evidence>
<dbReference type="OrthoDB" id="3595338at2"/>
<dbReference type="AlphaFoldDB" id="A0A4Q2JRF9"/>
<dbReference type="SMART" id="SM00354">
    <property type="entry name" value="HTH_LACI"/>
    <property type="match status" value="1"/>
</dbReference>
<gene>
    <name evidence="5" type="ORF">ESP57_07450</name>
</gene>
<dbReference type="PANTHER" id="PTHR30146">
    <property type="entry name" value="LACI-RELATED TRANSCRIPTIONAL REPRESSOR"/>
    <property type="match status" value="1"/>
</dbReference>
<dbReference type="Pfam" id="PF00356">
    <property type="entry name" value="LacI"/>
    <property type="match status" value="1"/>
</dbReference>
<evidence type="ECO:0000313" key="5">
    <source>
        <dbReference type="EMBL" id="RXZ49556.1"/>
    </source>
</evidence>
<dbReference type="EMBL" id="SDPO01000002">
    <property type="protein sequence ID" value="RXZ49556.1"/>
    <property type="molecule type" value="Genomic_DNA"/>
</dbReference>
<sequence length="336" mass="36218">MPIQSRATLHDVARLAGVSAKTVSRVYSGSPRVLPETRERILAAAKRLRFRPNTVARNLRQGGKTDTVAFVMGDIHNPFYFHVAAGIEQELAKGGFTMLWASTGDAPDSEPVVVDALLSQLVRALVLIPIAGDQSYLEGERQLGTPIITVDRPATDLVADTVVLANRSGMADAVRSLTANGHRKIGFVSNPSEMYTLSERLAGYRQALMEAGVADSTPWERLGNDPSITPESQVRSLLDSSDPPTAIVTGNNRATMGALRELRTREDPVALIGFDDFELAEMLGISVVAHDPVELGRAAGRLALERIEHHGGPIRRIELPTRLVKRGSGEIPAPTG</sequence>
<keyword evidence="3" id="KW-0804">Transcription</keyword>
<dbReference type="SUPFAM" id="SSF47413">
    <property type="entry name" value="lambda repressor-like DNA-binding domains"/>
    <property type="match status" value="1"/>
</dbReference>
<name>A0A4Q2JRF9_9MICO</name>